<dbReference type="AlphaFoldDB" id="A0A8C3BL13"/>
<sequence>QRFLFLKKALQCETQSVLKYSALFSPNLLKNSSAPHLCCVVGCDTHGLWGPFIISSLHLLPFAAPLWI</sequence>
<keyword evidence="2" id="KW-1185">Reference proteome</keyword>
<reference evidence="1" key="1">
    <citation type="submission" date="2025-08" db="UniProtKB">
        <authorList>
            <consortium name="Ensembl"/>
        </authorList>
    </citation>
    <scope>IDENTIFICATION</scope>
</reference>
<accession>A0A8C3BL13</accession>
<name>A0A8C3BL13_CAIMO</name>
<evidence type="ECO:0000313" key="2">
    <source>
        <dbReference type="Proteomes" id="UP000694556"/>
    </source>
</evidence>
<protein>
    <submittedName>
        <fullName evidence="1">Uncharacterized protein</fullName>
    </submittedName>
</protein>
<evidence type="ECO:0000313" key="1">
    <source>
        <dbReference type="Ensembl" id="ENSCMMP00000006064.1"/>
    </source>
</evidence>
<dbReference type="Proteomes" id="UP000694556">
    <property type="component" value="Unassembled WGS sequence"/>
</dbReference>
<reference evidence="1" key="2">
    <citation type="submission" date="2025-09" db="UniProtKB">
        <authorList>
            <consortium name="Ensembl"/>
        </authorList>
    </citation>
    <scope>IDENTIFICATION</scope>
</reference>
<proteinExistence type="predicted"/>
<dbReference type="Ensembl" id="ENSCMMT00000006726.1">
    <property type="protein sequence ID" value="ENSCMMP00000006064.1"/>
    <property type="gene ID" value="ENSCMMG00000003871.1"/>
</dbReference>
<organism evidence="1 2">
    <name type="scientific">Cairina moschata</name>
    <name type="common">Muscovy duck</name>
    <dbReference type="NCBI Taxonomy" id="8855"/>
    <lineage>
        <taxon>Eukaryota</taxon>
        <taxon>Metazoa</taxon>
        <taxon>Chordata</taxon>
        <taxon>Craniata</taxon>
        <taxon>Vertebrata</taxon>
        <taxon>Euteleostomi</taxon>
        <taxon>Archelosauria</taxon>
        <taxon>Archosauria</taxon>
        <taxon>Dinosauria</taxon>
        <taxon>Saurischia</taxon>
        <taxon>Theropoda</taxon>
        <taxon>Coelurosauria</taxon>
        <taxon>Aves</taxon>
        <taxon>Neognathae</taxon>
        <taxon>Galloanserae</taxon>
        <taxon>Anseriformes</taxon>
        <taxon>Anatidae</taxon>
        <taxon>Anatinae</taxon>
        <taxon>Cairina</taxon>
    </lineage>
</organism>